<dbReference type="EMBL" id="BNJG01000002">
    <property type="protein sequence ID" value="GHO57409.1"/>
    <property type="molecule type" value="Genomic_DNA"/>
</dbReference>
<accession>A0ABQ3UX27</accession>
<comment type="caution">
    <text evidence="2">The sequence shown here is derived from an EMBL/GenBank/DDBJ whole genome shotgun (WGS) entry which is preliminary data.</text>
</comment>
<evidence type="ECO:0000313" key="2">
    <source>
        <dbReference type="EMBL" id="GHO57409.1"/>
    </source>
</evidence>
<gene>
    <name evidence="2" type="ORF">KSB_58840</name>
</gene>
<dbReference type="Proteomes" id="UP000654345">
    <property type="component" value="Unassembled WGS sequence"/>
</dbReference>
<dbReference type="Pfam" id="PF03988">
    <property type="entry name" value="DUF347"/>
    <property type="match status" value="4"/>
</dbReference>
<keyword evidence="3" id="KW-1185">Reference proteome</keyword>
<sequence>MLMKKIPQITIAFWIMKICATTLGETGGDLLSMTMHVGYAISSLLFIGLFVITLTTQLISKKYHPFLYWSVILSTSIAGTTMSDYMDRTLGLGYAKGSLLLCTLLLAIFVIWRFSKASFSVNKITTVKVEILFWTAILFSNTLGTALGDFLADDSHLGFGGGVLLITGLLALIVCAAFFTRISKTLLFWMAFVLTRPFGATMGDLLTKSHAQGGLGFGTIGSSLILAAILFVFILITSRPEISHESGVQAGLLKQNWRMLTRRFRLTTGFNKK</sequence>
<feature type="transmembrane region" description="Helical" evidence="1">
    <location>
        <begin position="186"/>
        <end position="203"/>
    </location>
</feature>
<proteinExistence type="predicted"/>
<feature type="transmembrane region" description="Helical" evidence="1">
    <location>
        <begin position="92"/>
        <end position="111"/>
    </location>
</feature>
<reference evidence="2 3" key="1">
    <citation type="journal article" date="2021" name="Int. J. Syst. Evol. Microbiol.">
        <title>Reticulibacter mediterranei gen. nov., sp. nov., within the new family Reticulibacteraceae fam. nov., and Ktedonospora formicarum gen. nov., sp. nov., Ktedonobacter robiniae sp. nov., Dictyobacter formicarum sp. nov. and Dictyobacter arantiisoli sp. nov., belonging to the class Ktedonobacteria.</title>
        <authorList>
            <person name="Yabe S."/>
            <person name="Zheng Y."/>
            <person name="Wang C.M."/>
            <person name="Sakai Y."/>
            <person name="Abe K."/>
            <person name="Yokota A."/>
            <person name="Donadio S."/>
            <person name="Cavaletti L."/>
            <person name="Monciardini P."/>
        </authorList>
    </citation>
    <scope>NUCLEOTIDE SEQUENCE [LARGE SCALE GENOMIC DNA]</scope>
    <source>
        <strain evidence="2 3">SOSP1-30</strain>
    </source>
</reference>
<feature type="transmembrane region" description="Helical" evidence="1">
    <location>
        <begin position="131"/>
        <end position="151"/>
    </location>
</feature>
<keyword evidence="1" id="KW-0812">Transmembrane</keyword>
<dbReference type="InterPro" id="IPR007136">
    <property type="entry name" value="DUF347"/>
</dbReference>
<feature type="transmembrane region" description="Helical" evidence="1">
    <location>
        <begin position="34"/>
        <end position="54"/>
    </location>
</feature>
<evidence type="ECO:0000256" key="1">
    <source>
        <dbReference type="SAM" id="Phobius"/>
    </source>
</evidence>
<protein>
    <recommendedName>
        <fullName evidence="4">Membrane-anchored protein</fullName>
    </recommendedName>
</protein>
<keyword evidence="1" id="KW-0472">Membrane</keyword>
<organism evidence="2 3">
    <name type="scientific">Ktedonobacter robiniae</name>
    <dbReference type="NCBI Taxonomy" id="2778365"/>
    <lineage>
        <taxon>Bacteria</taxon>
        <taxon>Bacillati</taxon>
        <taxon>Chloroflexota</taxon>
        <taxon>Ktedonobacteria</taxon>
        <taxon>Ktedonobacterales</taxon>
        <taxon>Ktedonobacteraceae</taxon>
        <taxon>Ktedonobacter</taxon>
    </lineage>
</organism>
<feature type="transmembrane region" description="Helical" evidence="1">
    <location>
        <begin position="157"/>
        <end position="179"/>
    </location>
</feature>
<name>A0ABQ3UX27_9CHLR</name>
<evidence type="ECO:0000313" key="3">
    <source>
        <dbReference type="Proteomes" id="UP000654345"/>
    </source>
</evidence>
<keyword evidence="1" id="KW-1133">Transmembrane helix</keyword>
<evidence type="ECO:0008006" key="4">
    <source>
        <dbReference type="Google" id="ProtNLM"/>
    </source>
</evidence>
<feature type="transmembrane region" description="Helical" evidence="1">
    <location>
        <begin position="215"/>
        <end position="236"/>
    </location>
</feature>